<organism evidence="1 2">
    <name type="scientific">Craurococcus roseus</name>
    <dbReference type="NCBI Taxonomy" id="77585"/>
    <lineage>
        <taxon>Bacteria</taxon>
        <taxon>Pseudomonadati</taxon>
        <taxon>Pseudomonadota</taxon>
        <taxon>Alphaproteobacteria</taxon>
        <taxon>Acetobacterales</taxon>
        <taxon>Acetobacteraceae</taxon>
        <taxon>Craurococcus</taxon>
    </lineage>
</organism>
<protein>
    <submittedName>
        <fullName evidence="1">Uncharacterized protein</fullName>
    </submittedName>
</protein>
<sequence>MDDDTSQYASPEELARHRRGGENVLIHAMPDAGPHAGEAVVVVAERAQLDGAIKSILTLGGNRPHHLGVLTRSVRRALARPEEPHQDGDLMLDLTILFAHRLVAGGASEVLEGSGVATLALIIEPDGPGLTWRERGMLDPELERALNVPTTPGVVMF</sequence>
<reference evidence="2" key="1">
    <citation type="journal article" date="2019" name="Int. J. Syst. Evol. Microbiol.">
        <title>The Global Catalogue of Microorganisms (GCM) 10K type strain sequencing project: providing services to taxonomists for standard genome sequencing and annotation.</title>
        <authorList>
            <consortium name="The Broad Institute Genomics Platform"/>
            <consortium name="The Broad Institute Genome Sequencing Center for Infectious Disease"/>
            <person name="Wu L."/>
            <person name="Ma J."/>
        </authorList>
    </citation>
    <scope>NUCLEOTIDE SEQUENCE [LARGE SCALE GENOMIC DNA]</scope>
    <source>
        <strain evidence="2">JCM 9933</strain>
    </source>
</reference>
<dbReference type="Proteomes" id="UP001501588">
    <property type="component" value="Unassembled WGS sequence"/>
</dbReference>
<accession>A0ABP3Q091</accession>
<evidence type="ECO:0000313" key="2">
    <source>
        <dbReference type="Proteomes" id="UP001501588"/>
    </source>
</evidence>
<evidence type="ECO:0000313" key="1">
    <source>
        <dbReference type="EMBL" id="GAA0576931.1"/>
    </source>
</evidence>
<dbReference type="RefSeq" id="WP_343894515.1">
    <property type="nucleotide sequence ID" value="NZ_BAAAFZ010000014.1"/>
</dbReference>
<proteinExistence type="predicted"/>
<dbReference type="EMBL" id="BAAAFZ010000014">
    <property type="protein sequence ID" value="GAA0576931.1"/>
    <property type="molecule type" value="Genomic_DNA"/>
</dbReference>
<name>A0ABP3Q091_9PROT</name>
<gene>
    <name evidence="1" type="ORF">GCM10009416_14400</name>
</gene>
<keyword evidence="2" id="KW-1185">Reference proteome</keyword>
<comment type="caution">
    <text evidence="1">The sequence shown here is derived from an EMBL/GenBank/DDBJ whole genome shotgun (WGS) entry which is preliminary data.</text>
</comment>